<dbReference type="GO" id="GO:0005886">
    <property type="term" value="C:plasma membrane"/>
    <property type="evidence" value="ECO:0007669"/>
    <property type="project" value="UniProtKB-SubCell"/>
</dbReference>
<evidence type="ECO:0000256" key="7">
    <source>
        <dbReference type="SAM" id="Phobius"/>
    </source>
</evidence>
<comment type="similarity">
    <text evidence="2">Belongs to the GSP F family.</text>
</comment>
<sequence length="355" mass="40235">MNRFNRFLYHLTFNAQDRIELYDEFRQYLLDEIPAGEIFDKLIANYTRRGKKPNHPMAQILQECADNMSSGFSLADSMREWLPDQEVSIIDSCNLTGKAADGFKNAADIANGTGRMGKSLKVTFMATAWVVMMLFGVLSVFCIMLVPAILQMVPLSQWGGLQSGVYYLYLLLTDYGLLVLILTAAVVWYVWFSLPRLTGRLRFFLDRFPPWSVYRRMQGAVFILNMNAMLSASIPMERAVKSMIDATRSAWLKERLHALEKALSGGEKNLGQALDVTGYDFPDERAIIKMQSLFETGNKEGSLKRFADFWLNQTVEDVEKTGERIRNWSVVLGGVVISGLVLIMLPLIQQAVIHN</sequence>
<gene>
    <name evidence="9" type="ORF">C7431_11032</name>
</gene>
<name>A0A2V2BD75_9GAMM</name>
<dbReference type="PANTHER" id="PTHR30012">
    <property type="entry name" value="GENERAL SECRETION PATHWAY PROTEIN"/>
    <property type="match status" value="1"/>
</dbReference>
<reference evidence="9 10" key="1">
    <citation type="submission" date="2018-05" db="EMBL/GenBank/DDBJ databases">
        <title>Genomic Encyclopedia of Type Strains, Phase IV (KMG-V): Genome sequencing to study the core and pangenomes of soil and plant-associated prokaryotes.</title>
        <authorList>
            <person name="Whitman W."/>
        </authorList>
    </citation>
    <scope>NUCLEOTIDE SEQUENCE [LARGE SCALE GENOMIC DNA]</scope>
    <source>
        <strain evidence="9 10">PNA 200-10</strain>
    </source>
</reference>
<feature type="domain" description="Type II secretion system protein GspF" evidence="8">
    <location>
        <begin position="222"/>
        <end position="345"/>
    </location>
</feature>
<feature type="domain" description="Type II secretion system protein GspF" evidence="8">
    <location>
        <begin position="52"/>
        <end position="147"/>
    </location>
</feature>
<feature type="transmembrane region" description="Helical" evidence="7">
    <location>
        <begin position="328"/>
        <end position="348"/>
    </location>
</feature>
<accession>A0A2V2BD75</accession>
<evidence type="ECO:0000256" key="3">
    <source>
        <dbReference type="ARBA" id="ARBA00022475"/>
    </source>
</evidence>
<dbReference type="RefSeq" id="WP_088900952.1">
    <property type="nucleotide sequence ID" value="NZ_QGHF01000010.1"/>
</dbReference>
<dbReference type="Pfam" id="PF00482">
    <property type="entry name" value="T2SSF"/>
    <property type="match status" value="2"/>
</dbReference>
<evidence type="ECO:0000256" key="1">
    <source>
        <dbReference type="ARBA" id="ARBA00004651"/>
    </source>
</evidence>
<dbReference type="PANTHER" id="PTHR30012:SF0">
    <property type="entry name" value="TYPE II SECRETION SYSTEM PROTEIN F-RELATED"/>
    <property type="match status" value="1"/>
</dbReference>
<feature type="transmembrane region" description="Helical" evidence="7">
    <location>
        <begin position="166"/>
        <end position="192"/>
    </location>
</feature>
<evidence type="ECO:0000256" key="6">
    <source>
        <dbReference type="ARBA" id="ARBA00023136"/>
    </source>
</evidence>
<protein>
    <submittedName>
        <fullName evidence="9">Type II secretory pathway component PulF</fullName>
    </submittedName>
</protein>
<feature type="transmembrane region" description="Helical" evidence="7">
    <location>
        <begin position="122"/>
        <end position="146"/>
    </location>
</feature>
<evidence type="ECO:0000256" key="2">
    <source>
        <dbReference type="ARBA" id="ARBA00005745"/>
    </source>
</evidence>
<evidence type="ECO:0000256" key="4">
    <source>
        <dbReference type="ARBA" id="ARBA00022692"/>
    </source>
</evidence>
<dbReference type="InterPro" id="IPR018076">
    <property type="entry name" value="T2SS_GspF_dom"/>
</dbReference>
<comment type="subcellular location">
    <subcellularLocation>
        <location evidence="1">Cell membrane</location>
        <topology evidence="1">Multi-pass membrane protein</topology>
    </subcellularLocation>
</comment>
<dbReference type="AlphaFoldDB" id="A0A2V2BD75"/>
<comment type="caution">
    <text evidence="9">The sequence shown here is derived from an EMBL/GenBank/DDBJ whole genome shotgun (WGS) entry which is preliminary data.</text>
</comment>
<evidence type="ECO:0000313" key="9">
    <source>
        <dbReference type="EMBL" id="PWK94538.1"/>
    </source>
</evidence>
<evidence type="ECO:0000313" key="10">
    <source>
        <dbReference type="Proteomes" id="UP000245981"/>
    </source>
</evidence>
<keyword evidence="4 7" id="KW-0812">Transmembrane</keyword>
<keyword evidence="6 7" id="KW-0472">Membrane</keyword>
<organism evidence="9 10">
    <name type="scientific">Pantoea allii</name>
    <dbReference type="NCBI Taxonomy" id="574096"/>
    <lineage>
        <taxon>Bacteria</taxon>
        <taxon>Pseudomonadati</taxon>
        <taxon>Pseudomonadota</taxon>
        <taxon>Gammaproteobacteria</taxon>
        <taxon>Enterobacterales</taxon>
        <taxon>Erwiniaceae</taxon>
        <taxon>Pantoea</taxon>
    </lineage>
</organism>
<dbReference type="Proteomes" id="UP000245981">
    <property type="component" value="Unassembled WGS sequence"/>
</dbReference>
<evidence type="ECO:0000256" key="5">
    <source>
        <dbReference type="ARBA" id="ARBA00022989"/>
    </source>
</evidence>
<dbReference type="EMBL" id="QGHF01000010">
    <property type="protein sequence ID" value="PWK94538.1"/>
    <property type="molecule type" value="Genomic_DNA"/>
</dbReference>
<proteinExistence type="inferred from homology"/>
<keyword evidence="3" id="KW-1003">Cell membrane</keyword>
<dbReference type="InterPro" id="IPR042094">
    <property type="entry name" value="T2SS_GspF_sf"/>
</dbReference>
<keyword evidence="5 7" id="KW-1133">Transmembrane helix</keyword>
<dbReference type="Gene3D" id="1.20.81.30">
    <property type="entry name" value="Type II secretion system (T2SS), domain F"/>
    <property type="match status" value="2"/>
</dbReference>
<evidence type="ECO:0000259" key="8">
    <source>
        <dbReference type="Pfam" id="PF00482"/>
    </source>
</evidence>
<dbReference type="InterPro" id="IPR003004">
    <property type="entry name" value="GspF/PilC"/>
</dbReference>
<dbReference type="OrthoDB" id="7031359at2"/>